<protein>
    <submittedName>
        <fullName evidence="3">Glycosyltransferase family 4 protein</fullName>
    </submittedName>
</protein>
<reference evidence="3" key="1">
    <citation type="journal article" date="2021" name="PeerJ">
        <title>Extensive microbial diversity within the chicken gut microbiome revealed by metagenomics and culture.</title>
        <authorList>
            <person name="Gilroy R."/>
            <person name="Ravi A."/>
            <person name="Getino M."/>
            <person name="Pursley I."/>
            <person name="Horton D.L."/>
            <person name="Alikhan N.F."/>
            <person name="Baker D."/>
            <person name="Gharbi K."/>
            <person name="Hall N."/>
            <person name="Watson M."/>
            <person name="Adriaenssens E.M."/>
            <person name="Foster-Nyarko E."/>
            <person name="Jarju S."/>
            <person name="Secka A."/>
            <person name="Antonio M."/>
            <person name="Oren A."/>
            <person name="Chaudhuri R.R."/>
            <person name="La Ragione R."/>
            <person name="Hildebrand F."/>
            <person name="Pallen M.J."/>
        </authorList>
    </citation>
    <scope>NUCLEOTIDE SEQUENCE</scope>
    <source>
        <strain evidence="3">G3-2149</strain>
    </source>
</reference>
<dbReference type="EMBL" id="JAHLFU010000284">
    <property type="protein sequence ID" value="MBU3854789.1"/>
    <property type="molecule type" value="Genomic_DNA"/>
</dbReference>
<evidence type="ECO:0000259" key="2">
    <source>
        <dbReference type="Pfam" id="PF13439"/>
    </source>
</evidence>
<dbReference type="PANTHER" id="PTHR12526:SF638">
    <property type="entry name" value="SPORE COAT PROTEIN SA"/>
    <property type="match status" value="1"/>
</dbReference>
<feature type="domain" description="Glycosyl transferase family 1" evidence="1">
    <location>
        <begin position="199"/>
        <end position="360"/>
    </location>
</feature>
<accession>A0A9E2LBL0</accession>
<dbReference type="Proteomes" id="UP000823865">
    <property type="component" value="Unassembled WGS sequence"/>
</dbReference>
<gene>
    <name evidence="3" type="ORF">H9789_13440</name>
</gene>
<comment type="caution">
    <text evidence="3">The sequence shown here is derived from an EMBL/GenBank/DDBJ whole genome shotgun (WGS) entry which is preliminary data.</text>
</comment>
<dbReference type="Pfam" id="PF00534">
    <property type="entry name" value="Glycos_transf_1"/>
    <property type="match status" value="1"/>
</dbReference>
<evidence type="ECO:0000313" key="3">
    <source>
        <dbReference type="EMBL" id="MBU3854789.1"/>
    </source>
</evidence>
<dbReference type="Pfam" id="PF13439">
    <property type="entry name" value="Glyco_transf_4"/>
    <property type="match status" value="1"/>
</dbReference>
<name>A0A9E2LBL0_9BACT</name>
<dbReference type="InterPro" id="IPR001296">
    <property type="entry name" value="Glyco_trans_1"/>
</dbReference>
<dbReference type="AlphaFoldDB" id="A0A9E2LBL0"/>
<feature type="domain" description="Glycosyltransferase subfamily 4-like N-terminal" evidence="2">
    <location>
        <begin position="26"/>
        <end position="164"/>
    </location>
</feature>
<dbReference type="CDD" id="cd03808">
    <property type="entry name" value="GT4_CapM-like"/>
    <property type="match status" value="1"/>
</dbReference>
<organism evidence="3 4">
    <name type="scientific">Candidatus Paraprevotella stercoravium</name>
    <dbReference type="NCBI Taxonomy" id="2838725"/>
    <lineage>
        <taxon>Bacteria</taxon>
        <taxon>Pseudomonadati</taxon>
        <taxon>Bacteroidota</taxon>
        <taxon>Bacteroidia</taxon>
        <taxon>Bacteroidales</taxon>
        <taxon>Prevotellaceae</taxon>
        <taxon>Paraprevotella</taxon>
    </lineage>
</organism>
<dbReference type="Gene3D" id="3.40.50.2000">
    <property type="entry name" value="Glycogen Phosphorylase B"/>
    <property type="match status" value="2"/>
</dbReference>
<proteinExistence type="predicted"/>
<dbReference type="InterPro" id="IPR028098">
    <property type="entry name" value="Glyco_trans_4-like_N"/>
</dbReference>
<evidence type="ECO:0000259" key="1">
    <source>
        <dbReference type="Pfam" id="PF00534"/>
    </source>
</evidence>
<reference evidence="3" key="2">
    <citation type="submission" date="2021-04" db="EMBL/GenBank/DDBJ databases">
        <authorList>
            <person name="Gilroy R."/>
        </authorList>
    </citation>
    <scope>NUCLEOTIDE SEQUENCE</scope>
    <source>
        <strain evidence="3">G3-2149</strain>
    </source>
</reference>
<sequence length="381" mass="43250">MTDSKNIKKILFCDNTLWGLVNFRGEVMKAFVQKGHEVVLVAPEEDLQDMFACLPENVRFIPIEMKRCSQNPLSDLPYMKRLYHIYRKEKPDYIFHYTIKPNIYGMLTAAMLGIKASAMVAGLGSSSSFKGIKFKLLLGLLKVSLSRCHHVFSLNRETCDFLLKSKICTPEQLIWLKGGEGVNLERFTPPADSNDIKKSGIPIFLMVARILKEKGYYEFIEAARLLKEKGYEARFALLGPIDGSNPSHITLEEIEEQVSAGILEYWGTTSKIEESLSDPNIVVVLPSFYAEGLNRSLMEACAMARPIITTDIPGCRECVRDGENGFLIEPKSVDSLLNALEKYMALKPEERMRFSRNSRKLAENHFDIHKVIDEYFEIIGD</sequence>
<dbReference type="SUPFAM" id="SSF53756">
    <property type="entry name" value="UDP-Glycosyltransferase/glycogen phosphorylase"/>
    <property type="match status" value="1"/>
</dbReference>
<evidence type="ECO:0000313" key="4">
    <source>
        <dbReference type="Proteomes" id="UP000823865"/>
    </source>
</evidence>
<dbReference type="GO" id="GO:0016757">
    <property type="term" value="F:glycosyltransferase activity"/>
    <property type="evidence" value="ECO:0007669"/>
    <property type="project" value="InterPro"/>
</dbReference>
<dbReference type="PANTHER" id="PTHR12526">
    <property type="entry name" value="GLYCOSYLTRANSFERASE"/>
    <property type="match status" value="1"/>
</dbReference>